<feature type="transmembrane region" description="Helical" evidence="1">
    <location>
        <begin position="7"/>
        <end position="28"/>
    </location>
</feature>
<feature type="transmembrane region" description="Helical" evidence="1">
    <location>
        <begin position="364"/>
        <end position="381"/>
    </location>
</feature>
<dbReference type="EMBL" id="JAGGMR010000001">
    <property type="protein sequence ID" value="MBP2188636.1"/>
    <property type="molecule type" value="Genomic_DNA"/>
</dbReference>
<dbReference type="Proteomes" id="UP001519325">
    <property type="component" value="Unassembled WGS sequence"/>
</dbReference>
<feature type="transmembrane region" description="Helical" evidence="1">
    <location>
        <begin position="137"/>
        <end position="158"/>
    </location>
</feature>
<keyword evidence="1" id="KW-1133">Transmembrane helix</keyword>
<evidence type="ECO:0000313" key="3">
    <source>
        <dbReference type="Proteomes" id="UP001519325"/>
    </source>
</evidence>
<comment type="caution">
    <text evidence="2">The sequence shown here is derived from an EMBL/GenBank/DDBJ whole genome shotgun (WGS) entry which is preliminary data.</text>
</comment>
<evidence type="ECO:0000256" key="1">
    <source>
        <dbReference type="SAM" id="Phobius"/>
    </source>
</evidence>
<feature type="transmembrane region" description="Helical" evidence="1">
    <location>
        <begin position="201"/>
        <end position="224"/>
    </location>
</feature>
<dbReference type="RefSeq" id="WP_209886151.1">
    <property type="nucleotide sequence ID" value="NZ_JAGGMR010000001.1"/>
</dbReference>
<feature type="transmembrane region" description="Helical" evidence="1">
    <location>
        <begin position="267"/>
        <end position="284"/>
    </location>
</feature>
<keyword evidence="3" id="KW-1185">Reference proteome</keyword>
<accession>A0ABS4QD52</accession>
<gene>
    <name evidence="2" type="ORF">BJ987_001537</name>
</gene>
<reference evidence="2 3" key="1">
    <citation type="submission" date="2021-03" db="EMBL/GenBank/DDBJ databases">
        <title>Sequencing the genomes of 1000 actinobacteria strains.</title>
        <authorList>
            <person name="Klenk H.-P."/>
        </authorList>
    </citation>
    <scope>NUCLEOTIDE SEQUENCE [LARGE SCALE GENOMIC DNA]</scope>
    <source>
        <strain evidence="2 3">DSM 45516</strain>
    </source>
</reference>
<protein>
    <submittedName>
        <fullName evidence="2">Membrane protein</fullName>
    </submittedName>
</protein>
<feature type="transmembrane region" description="Helical" evidence="1">
    <location>
        <begin position="107"/>
        <end position="125"/>
    </location>
</feature>
<feature type="transmembrane region" description="Helical" evidence="1">
    <location>
        <begin position="170"/>
        <end position="189"/>
    </location>
</feature>
<organism evidence="2 3">
    <name type="scientific">Nocardia goodfellowii</name>
    <dbReference type="NCBI Taxonomy" id="882446"/>
    <lineage>
        <taxon>Bacteria</taxon>
        <taxon>Bacillati</taxon>
        <taxon>Actinomycetota</taxon>
        <taxon>Actinomycetes</taxon>
        <taxon>Mycobacteriales</taxon>
        <taxon>Nocardiaceae</taxon>
        <taxon>Nocardia</taxon>
    </lineage>
</organism>
<feature type="transmembrane region" description="Helical" evidence="1">
    <location>
        <begin position="401"/>
        <end position="419"/>
    </location>
</feature>
<keyword evidence="1" id="KW-0812">Transmembrane</keyword>
<feature type="transmembrane region" description="Helical" evidence="1">
    <location>
        <begin position="290"/>
        <end position="308"/>
    </location>
</feature>
<keyword evidence="1" id="KW-0472">Membrane</keyword>
<feature type="transmembrane region" description="Helical" evidence="1">
    <location>
        <begin position="73"/>
        <end position="92"/>
    </location>
</feature>
<evidence type="ECO:0000313" key="2">
    <source>
        <dbReference type="EMBL" id="MBP2188636.1"/>
    </source>
</evidence>
<feature type="transmembrane region" description="Helical" evidence="1">
    <location>
        <begin position="315"/>
        <end position="333"/>
    </location>
</feature>
<feature type="transmembrane region" description="Helical" evidence="1">
    <location>
        <begin position="244"/>
        <end position="262"/>
    </location>
</feature>
<sequence length="442" mass="45803">MRRRGELFDMVTACWGAAVAGVTLFLPITFAWTEDSTPYRFSSLINSVPRGAAIGVIVAVAIAVLMRTFAGPAAAWWWAFGAAIALLVNHFVGQQVSAPELLTTQNYVDSVCGGMLLGALGAAALRCWQSGRQGPGFGYALGGAATFVIGDLAELLQIRDRDPYAVLETPPRTLIAIAIAFLLASALRHRDRTARTPPPGIAVELPITPILAATVLALVTLTATEWLSRQYRDAPDDGGHGPEIGLAIIAVALAAVAAAMLLPGRDGVGVLLAVPLVAVADALGDTPRPGWLVAVLLAVTGAGILLGARLPSAAAAIVAMLGLALFDIVSGAHDSPVRYGIGSVFLALTAGYSCGAARPHYPPSGVLAIAALFLPSLITALPTSDTMWPDRPGVPEPATPGRVAVFLTTCCALGLLLLYRSRPRHRHRPAEATSGESVATDS</sequence>
<proteinExistence type="predicted"/>
<name>A0ABS4QD52_9NOCA</name>
<feature type="transmembrane region" description="Helical" evidence="1">
    <location>
        <begin position="339"/>
        <end position="357"/>
    </location>
</feature>
<feature type="transmembrane region" description="Helical" evidence="1">
    <location>
        <begin position="48"/>
        <end position="66"/>
    </location>
</feature>